<gene>
    <name evidence="1" type="ORF">V1478_005533</name>
</gene>
<evidence type="ECO:0000313" key="2">
    <source>
        <dbReference type="Proteomes" id="UP001607302"/>
    </source>
</evidence>
<dbReference type="EMBL" id="JAUDFV010000111">
    <property type="protein sequence ID" value="KAL2729786.1"/>
    <property type="molecule type" value="Genomic_DNA"/>
</dbReference>
<organism evidence="1 2">
    <name type="scientific">Vespula squamosa</name>
    <name type="common">Southern yellow jacket</name>
    <name type="synonym">Wasp</name>
    <dbReference type="NCBI Taxonomy" id="30214"/>
    <lineage>
        <taxon>Eukaryota</taxon>
        <taxon>Metazoa</taxon>
        <taxon>Ecdysozoa</taxon>
        <taxon>Arthropoda</taxon>
        <taxon>Hexapoda</taxon>
        <taxon>Insecta</taxon>
        <taxon>Pterygota</taxon>
        <taxon>Neoptera</taxon>
        <taxon>Endopterygota</taxon>
        <taxon>Hymenoptera</taxon>
        <taxon>Apocrita</taxon>
        <taxon>Aculeata</taxon>
        <taxon>Vespoidea</taxon>
        <taxon>Vespidae</taxon>
        <taxon>Vespinae</taxon>
        <taxon>Vespula</taxon>
    </lineage>
</organism>
<accession>A0ABD2BAM7</accession>
<name>A0ABD2BAM7_VESSQ</name>
<protein>
    <submittedName>
        <fullName evidence="1">Uncharacterized protein</fullName>
    </submittedName>
</protein>
<evidence type="ECO:0000313" key="1">
    <source>
        <dbReference type="EMBL" id="KAL2729786.1"/>
    </source>
</evidence>
<dbReference type="Proteomes" id="UP001607302">
    <property type="component" value="Unassembled WGS sequence"/>
</dbReference>
<sequence>MIKGVRVWGMTDRGNRKDIGELTIIKENQNEVESKKKSTAVSIQNGWQQSDEITGDGIEGSFLTRVGQVIPNRDSDMTSATKFQKRKDDLREHDMLLKELRNTQRFGIVVEDRPRSSTLHVRGYQGNRETNRETKFQGDSDIFSDENKTLNVESNF</sequence>
<proteinExistence type="predicted"/>
<dbReference type="AlphaFoldDB" id="A0ABD2BAM7"/>
<reference evidence="1 2" key="1">
    <citation type="journal article" date="2024" name="Ann. Entomol. Soc. Am.">
        <title>Genomic analyses of the southern and eastern yellowjacket wasps (Hymenoptera: Vespidae) reveal evolutionary signatures of social life.</title>
        <authorList>
            <person name="Catto M.A."/>
            <person name="Caine P.B."/>
            <person name="Orr S.E."/>
            <person name="Hunt B.G."/>
            <person name="Goodisman M.A.D."/>
        </authorList>
    </citation>
    <scope>NUCLEOTIDE SEQUENCE [LARGE SCALE GENOMIC DNA]</scope>
    <source>
        <strain evidence="1">233</strain>
        <tissue evidence="1">Head and thorax</tissue>
    </source>
</reference>
<keyword evidence="2" id="KW-1185">Reference proteome</keyword>
<comment type="caution">
    <text evidence="1">The sequence shown here is derived from an EMBL/GenBank/DDBJ whole genome shotgun (WGS) entry which is preliminary data.</text>
</comment>